<protein>
    <submittedName>
        <fullName evidence="2">Uncharacterized protein</fullName>
    </submittedName>
</protein>
<name>A0A6I4T0M5_9SPHN</name>
<keyword evidence="1" id="KW-1133">Transmembrane helix</keyword>
<dbReference type="EMBL" id="WTYM01000046">
    <property type="protein sequence ID" value="MXO60192.1"/>
    <property type="molecule type" value="Genomic_DNA"/>
</dbReference>
<sequence>MDVIFSVVVLAAFALLGGAWFQWRREGAVKQVWLMALLAVIMLANVALWTVPDKNGAAPMDRAEVSPE</sequence>
<gene>
    <name evidence="2" type="ORF">GRI89_11645</name>
</gene>
<organism evidence="2 3">
    <name type="scientific">Croceibacterium salegens</name>
    <dbReference type="NCBI Taxonomy" id="1737568"/>
    <lineage>
        <taxon>Bacteria</taxon>
        <taxon>Pseudomonadati</taxon>
        <taxon>Pseudomonadota</taxon>
        <taxon>Alphaproteobacteria</taxon>
        <taxon>Sphingomonadales</taxon>
        <taxon>Erythrobacteraceae</taxon>
        <taxon>Croceibacterium</taxon>
    </lineage>
</organism>
<comment type="caution">
    <text evidence="2">The sequence shown here is derived from an EMBL/GenBank/DDBJ whole genome shotgun (WGS) entry which is preliminary data.</text>
</comment>
<keyword evidence="1" id="KW-0472">Membrane</keyword>
<proteinExistence type="predicted"/>
<keyword evidence="1" id="KW-0812">Transmembrane</keyword>
<evidence type="ECO:0000313" key="2">
    <source>
        <dbReference type="EMBL" id="MXO60192.1"/>
    </source>
</evidence>
<accession>A0A6I4T0M5</accession>
<feature type="transmembrane region" description="Helical" evidence="1">
    <location>
        <begin position="31"/>
        <end position="51"/>
    </location>
</feature>
<dbReference type="OrthoDB" id="7581964at2"/>
<evidence type="ECO:0000256" key="1">
    <source>
        <dbReference type="SAM" id="Phobius"/>
    </source>
</evidence>
<keyword evidence="3" id="KW-1185">Reference proteome</keyword>
<dbReference type="AlphaFoldDB" id="A0A6I4T0M5"/>
<reference evidence="2 3" key="1">
    <citation type="submission" date="2019-12" db="EMBL/GenBank/DDBJ databases">
        <title>Genomic-based taxomic classification of the family Erythrobacteraceae.</title>
        <authorList>
            <person name="Xu L."/>
        </authorList>
    </citation>
    <scope>NUCLEOTIDE SEQUENCE [LARGE SCALE GENOMIC DNA]</scope>
    <source>
        <strain evidence="2 3">MCCC 1K01500</strain>
    </source>
</reference>
<dbReference type="Proteomes" id="UP000433652">
    <property type="component" value="Unassembled WGS sequence"/>
</dbReference>
<evidence type="ECO:0000313" key="3">
    <source>
        <dbReference type="Proteomes" id="UP000433652"/>
    </source>
</evidence>